<keyword evidence="1" id="KW-0812">Transmembrane</keyword>
<dbReference type="RefSeq" id="WP_303491201.1">
    <property type="nucleotide sequence ID" value="NZ_JAUOPB010000002.1"/>
</dbReference>
<dbReference type="AlphaFoldDB" id="A0AAW7X4S7"/>
<dbReference type="Proteomes" id="UP001169760">
    <property type="component" value="Unassembled WGS sequence"/>
</dbReference>
<evidence type="ECO:0000256" key="1">
    <source>
        <dbReference type="SAM" id="Phobius"/>
    </source>
</evidence>
<feature type="transmembrane region" description="Helical" evidence="1">
    <location>
        <begin position="173"/>
        <end position="194"/>
    </location>
</feature>
<protein>
    <recommendedName>
        <fullName evidence="4">PepSY-associated TM helix</fullName>
    </recommendedName>
</protein>
<reference evidence="2" key="1">
    <citation type="submission" date="2023-07" db="EMBL/GenBank/DDBJ databases">
        <title>Genome content predicts the carbon catabolic preferences of heterotrophic bacteria.</title>
        <authorList>
            <person name="Gralka M."/>
        </authorList>
    </citation>
    <scope>NUCLEOTIDE SEQUENCE</scope>
    <source>
        <strain evidence="2">I3M17_2</strain>
    </source>
</reference>
<evidence type="ECO:0000313" key="2">
    <source>
        <dbReference type="EMBL" id="MDO6421646.1"/>
    </source>
</evidence>
<evidence type="ECO:0008006" key="4">
    <source>
        <dbReference type="Google" id="ProtNLM"/>
    </source>
</evidence>
<comment type="caution">
    <text evidence="2">The sequence shown here is derived from an EMBL/GenBank/DDBJ whole genome shotgun (WGS) entry which is preliminary data.</text>
</comment>
<keyword evidence="1" id="KW-0472">Membrane</keyword>
<name>A0AAW7X4S7_9GAMM</name>
<sequence length="200" mass="22409">MKTRKIHRVIGMVLILPLVGWLVTGMVFLIKPGYAGAYEQLSPKYYALGERTFPTKQDWFEVRLVKTILGEHLLVKAADGWVHLDPGSLNPMPAPSELNASKLLLDAVSHNPQRYGTIEGMANGVYITSTGIELSLDWQTLSIRQKGRDTALINTLYKIHYLQWLGNKQANTVLGVIGLVGLFLLVFYGAILFFRGRKRV</sequence>
<evidence type="ECO:0000313" key="3">
    <source>
        <dbReference type="Proteomes" id="UP001169760"/>
    </source>
</evidence>
<proteinExistence type="predicted"/>
<accession>A0AAW7X4S7</accession>
<dbReference type="EMBL" id="JAUOPB010000002">
    <property type="protein sequence ID" value="MDO6421646.1"/>
    <property type="molecule type" value="Genomic_DNA"/>
</dbReference>
<gene>
    <name evidence="2" type="ORF">Q4521_04090</name>
</gene>
<organism evidence="2 3">
    <name type="scientific">Saccharophagus degradans</name>
    <dbReference type="NCBI Taxonomy" id="86304"/>
    <lineage>
        <taxon>Bacteria</taxon>
        <taxon>Pseudomonadati</taxon>
        <taxon>Pseudomonadota</taxon>
        <taxon>Gammaproteobacteria</taxon>
        <taxon>Cellvibrionales</taxon>
        <taxon>Cellvibrionaceae</taxon>
        <taxon>Saccharophagus</taxon>
    </lineage>
</organism>
<keyword evidence="1" id="KW-1133">Transmembrane helix</keyword>
<feature type="transmembrane region" description="Helical" evidence="1">
    <location>
        <begin position="9"/>
        <end position="30"/>
    </location>
</feature>